<organism evidence="1 2">
    <name type="scientific">Dreissena polymorpha</name>
    <name type="common">Zebra mussel</name>
    <name type="synonym">Mytilus polymorpha</name>
    <dbReference type="NCBI Taxonomy" id="45954"/>
    <lineage>
        <taxon>Eukaryota</taxon>
        <taxon>Metazoa</taxon>
        <taxon>Spiralia</taxon>
        <taxon>Lophotrochozoa</taxon>
        <taxon>Mollusca</taxon>
        <taxon>Bivalvia</taxon>
        <taxon>Autobranchia</taxon>
        <taxon>Heteroconchia</taxon>
        <taxon>Euheterodonta</taxon>
        <taxon>Imparidentia</taxon>
        <taxon>Neoheterodontei</taxon>
        <taxon>Myida</taxon>
        <taxon>Dreissenoidea</taxon>
        <taxon>Dreissenidae</taxon>
        <taxon>Dreissena</taxon>
    </lineage>
</organism>
<gene>
    <name evidence="1" type="ORF">DPMN_176589</name>
</gene>
<accession>A0A9D4II78</accession>
<proteinExistence type="predicted"/>
<protein>
    <submittedName>
        <fullName evidence="1">Uncharacterized protein</fullName>
    </submittedName>
</protein>
<name>A0A9D4II78_DREPO</name>
<dbReference type="Proteomes" id="UP000828390">
    <property type="component" value="Unassembled WGS sequence"/>
</dbReference>
<dbReference type="AlphaFoldDB" id="A0A9D4II78"/>
<keyword evidence="2" id="KW-1185">Reference proteome</keyword>
<comment type="caution">
    <text evidence="1">The sequence shown here is derived from an EMBL/GenBank/DDBJ whole genome shotgun (WGS) entry which is preliminary data.</text>
</comment>
<evidence type="ECO:0000313" key="2">
    <source>
        <dbReference type="Proteomes" id="UP000828390"/>
    </source>
</evidence>
<reference evidence="1" key="1">
    <citation type="journal article" date="2019" name="bioRxiv">
        <title>The Genome of the Zebra Mussel, Dreissena polymorpha: A Resource for Invasive Species Research.</title>
        <authorList>
            <person name="McCartney M.A."/>
            <person name="Auch B."/>
            <person name="Kono T."/>
            <person name="Mallez S."/>
            <person name="Zhang Y."/>
            <person name="Obille A."/>
            <person name="Becker A."/>
            <person name="Abrahante J.E."/>
            <person name="Garbe J."/>
            <person name="Badalamenti J.P."/>
            <person name="Herman A."/>
            <person name="Mangelson H."/>
            <person name="Liachko I."/>
            <person name="Sullivan S."/>
            <person name="Sone E.D."/>
            <person name="Koren S."/>
            <person name="Silverstein K.A.T."/>
            <person name="Beckman K.B."/>
            <person name="Gohl D.M."/>
        </authorList>
    </citation>
    <scope>NUCLEOTIDE SEQUENCE</scope>
    <source>
        <strain evidence="1">Duluth1</strain>
        <tissue evidence="1">Whole animal</tissue>
    </source>
</reference>
<sequence>MCPNFRDSFKLNRENCWDTRAEDLINFHIHTSVSITPLVIHHKELKQRDVINRCRKLTLEERIPHTTSAATGLTPVHQVSVKLSILIISRKLEGHDQDIIPYIILYSFTAQHEIKLDLTVKSTNIIGVIYWNSPRIQRLA</sequence>
<reference evidence="1" key="2">
    <citation type="submission" date="2020-11" db="EMBL/GenBank/DDBJ databases">
        <authorList>
            <person name="McCartney M.A."/>
            <person name="Auch B."/>
            <person name="Kono T."/>
            <person name="Mallez S."/>
            <person name="Becker A."/>
            <person name="Gohl D.M."/>
            <person name="Silverstein K.A.T."/>
            <person name="Koren S."/>
            <person name="Bechman K.B."/>
            <person name="Herman A."/>
            <person name="Abrahante J.E."/>
            <person name="Garbe J."/>
        </authorList>
    </citation>
    <scope>NUCLEOTIDE SEQUENCE</scope>
    <source>
        <strain evidence="1">Duluth1</strain>
        <tissue evidence="1">Whole animal</tissue>
    </source>
</reference>
<evidence type="ECO:0000313" key="1">
    <source>
        <dbReference type="EMBL" id="KAH3775190.1"/>
    </source>
</evidence>
<dbReference type="EMBL" id="JAIWYP010000009">
    <property type="protein sequence ID" value="KAH3775190.1"/>
    <property type="molecule type" value="Genomic_DNA"/>
</dbReference>